<dbReference type="SUPFAM" id="SSF46785">
    <property type="entry name" value="Winged helix' DNA-binding domain"/>
    <property type="match status" value="1"/>
</dbReference>
<dbReference type="InterPro" id="IPR005471">
    <property type="entry name" value="Tscrpt_reg_IclR_N"/>
</dbReference>
<dbReference type="Gene3D" id="1.10.10.10">
    <property type="entry name" value="Winged helix-like DNA-binding domain superfamily/Winged helix DNA-binding domain"/>
    <property type="match status" value="1"/>
</dbReference>
<evidence type="ECO:0000256" key="1">
    <source>
        <dbReference type="ARBA" id="ARBA00023015"/>
    </source>
</evidence>
<evidence type="ECO:0000259" key="4">
    <source>
        <dbReference type="PROSITE" id="PS51077"/>
    </source>
</evidence>
<dbReference type="EMBL" id="AAAFYZ010000090">
    <property type="protein sequence ID" value="EAB8479230.1"/>
    <property type="molecule type" value="Genomic_DNA"/>
</dbReference>
<dbReference type="GO" id="GO:0003677">
    <property type="term" value="F:DNA binding"/>
    <property type="evidence" value="ECO:0007669"/>
    <property type="project" value="UniProtKB-KW"/>
</dbReference>
<dbReference type="GO" id="GO:0003700">
    <property type="term" value="F:DNA-binding transcription factor activity"/>
    <property type="evidence" value="ECO:0007669"/>
    <property type="project" value="TreeGrafter"/>
</dbReference>
<dbReference type="PROSITE" id="PS51078">
    <property type="entry name" value="ICLR_ED"/>
    <property type="match status" value="1"/>
</dbReference>
<feature type="domain" description="HTH iclR-type" evidence="4">
    <location>
        <begin position="10"/>
        <end position="70"/>
    </location>
</feature>
<accession>A0A3Y9C5H4</accession>
<protein>
    <submittedName>
        <fullName evidence="6">IclR family transcriptional regulator</fullName>
    </submittedName>
</protein>
<dbReference type="SUPFAM" id="SSF55781">
    <property type="entry name" value="GAF domain-like"/>
    <property type="match status" value="1"/>
</dbReference>
<dbReference type="InterPro" id="IPR050707">
    <property type="entry name" value="HTH_MetabolicPath_Reg"/>
</dbReference>
<dbReference type="Pfam" id="PF09339">
    <property type="entry name" value="HTH_IclR"/>
    <property type="match status" value="1"/>
</dbReference>
<dbReference type="Proteomes" id="UP000839644">
    <property type="component" value="Unassembled WGS sequence"/>
</dbReference>
<dbReference type="InterPro" id="IPR036388">
    <property type="entry name" value="WH-like_DNA-bd_sf"/>
</dbReference>
<evidence type="ECO:0000259" key="5">
    <source>
        <dbReference type="PROSITE" id="PS51078"/>
    </source>
</evidence>
<dbReference type="SMART" id="SM00346">
    <property type="entry name" value="HTH_ICLR"/>
    <property type="match status" value="1"/>
</dbReference>
<keyword evidence="2" id="KW-0238">DNA-binding</keyword>
<reference evidence="6" key="1">
    <citation type="submission" date="2018-08" db="EMBL/GenBank/DDBJ databases">
        <authorList>
            <person name="Ashton P.M."/>
            <person name="Dallman T."/>
            <person name="Nair S."/>
            <person name="De Pinna E."/>
            <person name="Peters T."/>
            <person name="Grant K."/>
        </authorList>
    </citation>
    <scope>NUCLEOTIDE SEQUENCE [LARGE SCALE GENOMIC DNA]</scope>
    <source>
        <strain evidence="6">43913</strain>
    </source>
</reference>
<dbReference type="InterPro" id="IPR036390">
    <property type="entry name" value="WH_DNA-bd_sf"/>
</dbReference>
<keyword evidence="1" id="KW-0805">Transcription regulation</keyword>
<dbReference type="InterPro" id="IPR029016">
    <property type="entry name" value="GAF-like_dom_sf"/>
</dbReference>
<proteinExistence type="predicted"/>
<feature type="domain" description="IclR-ED" evidence="5">
    <location>
        <begin position="71"/>
        <end position="254"/>
    </location>
</feature>
<dbReference type="AlphaFoldDB" id="A0A3Y9C5H4"/>
<sequence length="259" mass="28700">MMEDNVFKKVPAVYRVVNVLDYIVRRHTASLTDIHRDLHLAKSSAYVLVQSMADTGLLKKNPDNTYSPGMKLYELGHQAVSHLDIASESYSYLKALRDLTRLTVHLGVAEGTDAIYLSKIDGLQSVIPNTWIGKRLSLYSSSLGKVLLAWMGDNELHTVLSRLTFIPRTPNTISDAQTLLSELKQVRENYVAVDREEDVEGIICFAAPVFSHTGRVIAGVSLSATRNQIADINTDELTATLKSQAFALSRSLGYQGEPY</sequence>
<dbReference type="InterPro" id="IPR014757">
    <property type="entry name" value="Tscrpt_reg_IclR_C"/>
</dbReference>
<dbReference type="GO" id="GO:0045892">
    <property type="term" value="P:negative regulation of DNA-templated transcription"/>
    <property type="evidence" value="ECO:0007669"/>
    <property type="project" value="TreeGrafter"/>
</dbReference>
<evidence type="ECO:0000256" key="2">
    <source>
        <dbReference type="ARBA" id="ARBA00023125"/>
    </source>
</evidence>
<dbReference type="Gene3D" id="3.30.450.40">
    <property type="match status" value="1"/>
</dbReference>
<organism evidence="6">
    <name type="scientific">Salmonella enterica subsp. enterica serovar Java</name>
    <dbReference type="NCBI Taxonomy" id="224729"/>
    <lineage>
        <taxon>Bacteria</taxon>
        <taxon>Pseudomonadati</taxon>
        <taxon>Pseudomonadota</taxon>
        <taxon>Gammaproteobacteria</taxon>
        <taxon>Enterobacterales</taxon>
        <taxon>Enterobacteriaceae</taxon>
        <taxon>Salmonella</taxon>
    </lineage>
</organism>
<dbReference type="PANTHER" id="PTHR30136:SF7">
    <property type="entry name" value="HTH-TYPE TRANSCRIPTIONAL REGULATOR KDGR-RELATED"/>
    <property type="match status" value="1"/>
</dbReference>
<comment type="caution">
    <text evidence="6">The sequence shown here is derived from an EMBL/GenBank/DDBJ whole genome shotgun (WGS) entry which is preliminary data.</text>
</comment>
<dbReference type="Pfam" id="PF01614">
    <property type="entry name" value="IclR_C"/>
    <property type="match status" value="1"/>
</dbReference>
<evidence type="ECO:0000256" key="3">
    <source>
        <dbReference type="ARBA" id="ARBA00023163"/>
    </source>
</evidence>
<name>A0A3Y9C5H4_SALEB</name>
<keyword evidence="3" id="KW-0804">Transcription</keyword>
<gene>
    <name evidence="6" type="ORF">AU894_24175</name>
</gene>
<evidence type="ECO:0000313" key="6">
    <source>
        <dbReference type="EMBL" id="EAB8479230.1"/>
    </source>
</evidence>
<dbReference type="PROSITE" id="PS51077">
    <property type="entry name" value="HTH_ICLR"/>
    <property type="match status" value="1"/>
</dbReference>
<dbReference type="PANTHER" id="PTHR30136">
    <property type="entry name" value="HELIX-TURN-HELIX TRANSCRIPTIONAL REGULATOR, ICLR FAMILY"/>
    <property type="match status" value="1"/>
</dbReference>